<dbReference type="EMBL" id="HG966617">
    <property type="protein sequence ID" value="CDO60712.1"/>
    <property type="molecule type" value="Genomic_DNA"/>
</dbReference>
<dbReference type="STRING" id="1458461.BN1012_Phect2499"/>
<protein>
    <submittedName>
        <fullName evidence="1">Uncharacterized protein</fullName>
    </submittedName>
</protein>
<sequence length="168" mass="17444">MTPERVKNIIDAYGASSHRWPAAERSAALALISETPSLATYQQQAEVLDGVLALAPQPSAPTSLVEAVLASAADRNLPGTASRPVQASAPQRFWDAVAQLWPGMPVWQPAVGFAASLAVGIWAGAEGLVPLTAEGGGAEYVLLETTDGDALSLIYGDSIGFGEWENDG</sequence>
<keyword evidence="2" id="KW-1185">Reference proteome</keyword>
<dbReference type="AlphaFoldDB" id="X5ME69"/>
<gene>
    <name evidence="1" type="ORF">BN1012_Phect2499</name>
</gene>
<accession>X5ME69</accession>
<dbReference type="RefSeq" id="WP_052534569.1">
    <property type="nucleotide sequence ID" value="NZ_HG966617.1"/>
</dbReference>
<name>X5ME69_9HYPH</name>
<reference evidence="1 2" key="1">
    <citation type="journal article" date="2014" name="Front. Genet.">
        <title>Genome and metabolic network of "Candidatus Phaeomarinobacter ectocarpi" Ec32, a new candidate genus of Alphaproteobacteria frequently associated with brown algae.</title>
        <authorList>
            <person name="Dittami S.M."/>
            <person name="Barbeyron T."/>
            <person name="Boyen C."/>
            <person name="Cambefort J."/>
            <person name="Collet G."/>
            <person name="Delage L."/>
            <person name="Gobet A."/>
            <person name="Groisillier A."/>
            <person name="Leblanc C."/>
            <person name="Michel G."/>
            <person name="Scornet D."/>
            <person name="Siegel A."/>
            <person name="Tapia J.E."/>
            <person name="Tonon T."/>
        </authorList>
    </citation>
    <scope>NUCLEOTIDE SEQUENCE [LARGE SCALE GENOMIC DNA]</scope>
    <source>
        <strain evidence="1 2">Ec32</strain>
    </source>
</reference>
<evidence type="ECO:0000313" key="1">
    <source>
        <dbReference type="EMBL" id="CDO60712.1"/>
    </source>
</evidence>
<evidence type="ECO:0000313" key="2">
    <source>
        <dbReference type="Proteomes" id="UP000032160"/>
    </source>
</evidence>
<organism evidence="1 2">
    <name type="scientific">Candidatus Phaeomarinibacter ectocarpi</name>
    <dbReference type="NCBI Taxonomy" id="1458461"/>
    <lineage>
        <taxon>Bacteria</taxon>
        <taxon>Pseudomonadati</taxon>
        <taxon>Pseudomonadota</taxon>
        <taxon>Alphaproteobacteria</taxon>
        <taxon>Hyphomicrobiales</taxon>
        <taxon>Parvibaculaceae</taxon>
        <taxon>Candidatus Phaeomarinibacter</taxon>
    </lineage>
</organism>
<dbReference type="HOGENOM" id="CLU_1576997_0_0_5"/>
<dbReference type="KEGG" id="pect:BN1012_Phect2499"/>
<dbReference type="Proteomes" id="UP000032160">
    <property type="component" value="Chromosome I"/>
</dbReference>
<dbReference type="OrthoDB" id="7632164at2"/>
<proteinExistence type="predicted"/>